<evidence type="ECO:0008006" key="3">
    <source>
        <dbReference type="Google" id="ProtNLM"/>
    </source>
</evidence>
<dbReference type="Proteomes" id="UP000825123">
    <property type="component" value="Chromosome"/>
</dbReference>
<sequence length="138" mass="16426">MKVEYSVTTSHTREALREILSDPVFVLPRIFKSIKNVQRDRSSYWGSASFLGISHEFHGNVYTSYSRIMYVFQLRRREGELGNGRIVFNLKSEGSLQIEVEYEGWMEKTSLRVLKRWMDEFISVIDEEIRLERIKRKI</sequence>
<dbReference type="InterPro" id="IPR023393">
    <property type="entry name" value="START-like_dom_sf"/>
</dbReference>
<dbReference type="InterPro" id="IPR021578">
    <property type="entry name" value="STK_08120-like"/>
</dbReference>
<dbReference type="Pfam" id="PF11485">
    <property type="entry name" value="STK_08120-like"/>
    <property type="match status" value="1"/>
</dbReference>
<proteinExistence type="predicted"/>
<organism evidence="1 2">
    <name type="scientific">Stygiolobus caldivivus</name>
    <dbReference type="NCBI Taxonomy" id="2824673"/>
    <lineage>
        <taxon>Archaea</taxon>
        <taxon>Thermoproteota</taxon>
        <taxon>Thermoprotei</taxon>
        <taxon>Sulfolobales</taxon>
        <taxon>Sulfolobaceae</taxon>
        <taxon>Stygiolobus</taxon>
    </lineage>
</organism>
<dbReference type="KEGG" id="csty:KN1_01120"/>
<evidence type="ECO:0000313" key="1">
    <source>
        <dbReference type="EMBL" id="BCU68815.1"/>
    </source>
</evidence>
<keyword evidence="2" id="KW-1185">Reference proteome</keyword>
<reference evidence="1 2" key="1">
    <citation type="submission" date="2021-04" db="EMBL/GenBank/DDBJ databases">
        <title>Complete genome sequence of Stygiolobus sp. KN-1.</title>
        <authorList>
            <person name="Nakamura K."/>
            <person name="Sakai H."/>
            <person name="Kurosawa N."/>
        </authorList>
    </citation>
    <scope>NUCLEOTIDE SEQUENCE [LARGE SCALE GENOMIC DNA]</scope>
    <source>
        <strain evidence="1 2">KN-1</strain>
    </source>
</reference>
<dbReference type="RefSeq" id="WP_221288693.1">
    <property type="nucleotide sequence ID" value="NZ_AP024597.1"/>
</dbReference>
<protein>
    <recommendedName>
        <fullName evidence="3">DUF3211 domain-containing protein</fullName>
    </recommendedName>
</protein>
<dbReference type="AlphaFoldDB" id="A0A8D5U3M7"/>
<accession>A0A8D5U3M7</accession>
<gene>
    <name evidence="1" type="ORF">KN1_01120</name>
</gene>
<dbReference type="GeneID" id="66161862"/>
<evidence type="ECO:0000313" key="2">
    <source>
        <dbReference type="Proteomes" id="UP000825123"/>
    </source>
</evidence>
<dbReference type="Gene3D" id="3.30.530.20">
    <property type="match status" value="1"/>
</dbReference>
<dbReference type="EMBL" id="AP024597">
    <property type="protein sequence ID" value="BCU68815.1"/>
    <property type="molecule type" value="Genomic_DNA"/>
</dbReference>
<name>A0A8D5U3M7_9CREN</name>